<evidence type="ECO:0000256" key="7">
    <source>
        <dbReference type="ARBA" id="ARBA00023027"/>
    </source>
</evidence>
<dbReference type="FunFam" id="3.30.1330.90:FF:000003">
    <property type="entry name" value="D-3-phosphoglycerate dehydrogenase"/>
    <property type="match status" value="1"/>
</dbReference>
<organism evidence="13 14">
    <name type="scientific">Clostridium tetani (strain Massachusetts / E88)</name>
    <dbReference type="NCBI Taxonomy" id="212717"/>
    <lineage>
        <taxon>Bacteria</taxon>
        <taxon>Bacillati</taxon>
        <taxon>Bacillota</taxon>
        <taxon>Clostridia</taxon>
        <taxon>Eubacteriales</taxon>
        <taxon>Clostridiaceae</taxon>
        <taxon>Clostridium</taxon>
    </lineage>
</organism>
<dbReference type="GO" id="GO:0006564">
    <property type="term" value="P:L-serine biosynthetic process"/>
    <property type="evidence" value="ECO:0007669"/>
    <property type="project" value="UniProtKB-UniRule"/>
</dbReference>
<dbReference type="Pfam" id="PF19304">
    <property type="entry name" value="PGDH_inter"/>
    <property type="match status" value="1"/>
</dbReference>
<dbReference type="InterPro" id="IPR029752">
    <property type="entry name" value="D-isomer_DH_CS1"/>
</dbReference>
<dbReference type="KEGG" id="ctc:CTC_00694"/>
<dbReference type="SUPFAM" id="SSF52283">
    <property type="entry name" value="Formate/glycerate dehydrogenase catalytic domain-like"/>
    <property type="match status" value="1"/>
</dbReference>
<dbReference type="InterPro" id="IPR029009">
    <property type="entry name" value="ASB_dom_sf"/>
</dbReference>
<evidence type="ECO:0000313" key="13">
    <source>
        <dbReference type="EMBL" id="AAO35298.1"/>
    </source>
</evidence>
<dbReference type="Pfam" id="PF01842">
    <property type="entry name" value="ACT"/>
    <property type="match status" value="1"/>
</dbReference>
<dbReference type="InterPro" id="IPR045865">
    <property type="entry name" value="ACT-like_dom_sf"/>
</dbReference>
<evidence type="ECO:0000256" key="4">
    <source>
        <dbReference type="ARBA" id="ARBA00021582"/>
    </source>
</evidence>
<reference evidence="13 14" key="1">
    <citation type="journal article" date="2003" name="Proc. Natl. Acad. Sci. U.S.A.">
        <title>The genome sequence of Clostridium tetani, the causative agent of tetanus disease.</title>
        <authorList>
            <person name="Brueggemann H."/>
            <person name="Baumer S."/>
            <person name="Fricke W.F."/>
            <person name="Wiezer A."/>
            <person name="Liesegang H."/>
            <person name="Decker I."/>
            <person name="Herzberg C."/>
            <person name="Martinez-Arias R."/>
            <person name="Merkl R."/>
            <person name="Henne A."/>
            <person name="Gottschalk G."/>
        </authorList>
    </citation>
    <scope>NUCLEOTIDE SEQUENCE [LARGE SCALE GENOMIC DNA]</scope>
    <source>
        <strain evidence="14">Massachusetts / E88</strain>
    </source>
</reference>
<keyword evidence="6 11" id="KW-0560">Oxidoreductase</keyword>
<dbReference type="SUPFAM" id="SSF143548">
    <property type="entry name" value="Serine metabolism enzymes domain"/>
    <property type="match status" value="1"/>
</dbReference>
<comment type="function">
    <text evidence="1">Catalyzes the reversible oxidation of 3-phospho-D-glycerate to 3-phosphonooxypyruvate, the first step of the phosphorylated L-serine biosynthesis pathway. Also catalyzes the reversible oxidation of 2-hydroxyglutarate to 2-oxoglutarate.</text>
</comment>
<evidence type="ECO:0000256" key="2">
    <source>
        <dbReference type="ARBA" id="ARBA00005216"/>
    </source>
</evidence>
<comment type="catalytic activity">
    <reaction evidence="9">
        <text>(R)-2-hydroxyglutarate + NAD(+) = 2-oxoglutarate + NADH + H(+)</text>
        <dbReference type="Rhea" id="RHEA:49612"/>
        <dbReference type="ChEBI" id="CHEBI:15378"/>
        <dbReference type="ChEBI" id="CHEBI:15801"/>
        <dbReference type="ChEBI" id="CHEBI:16810"/>
        <dbReference type="ChEBI" id="CHEBI:57540"/>
        <dbReference type="ChEBI" id="CHEBI:57945"/>
        <dbReference type="EC" id="1.1.1.399"/>
    </reaction>
</comment>
<dbReference type="GO" id="GO:0051287">
    <property type="term" value="F:NAD binding"/>
    <property type="evidence" value="ECO:0007669"/>
    <property type="project" value="UniProtKB-UniRule"/>
</dbReference>
<comment type="pathway">
    <text evidence="2 11">Amino-acid biosynthesis; L-serine biosynthesis; L-serine from 3-phospho-D-glycerate: step 1/3.</text>
</comment>
<dbReference type="STRING" id="212717.CTC_00694"/>
<dbReference type="CDD" id="cd12173">
    <property type="entry name" value="PGDH_4"/>
    <property type="match status" value="1"/>
</dbReference>
<dbReference type="HOGENOM" id="CLU_019796_8_1_9"/>
<comment type="catalytic activity">
    <reaction evidence="10 11">
        <text>(2R)-3-phosphoglycerate + NAD(+) = 3-phosphooxypyruvate + NADH + H(+)</text>
        <dbReference type="Rhea" id="RHEA:12641"/>
        <dbReference type="ChEBI" id="CHEBI:15378"/>
        <dbReference type="ChEBI" id="CHEBI:18110"/>
        <dbReference type="ChEBI" id="CHEBI:57540"/>
        <dbReference type="ChEBI" id="CHEBI:57945"/>
        <dbReference type="ChEBI" id="CHEBI:58272"/>
        <dbReference type="EC" id="1.1.1.95"/>
    </reaction>
</comment>
<dbReference type="GO" id="GO:0004617">
    <property type="term" value="F:phosphoglycerate dehydrogenase activity"/>
    <property type="evidence" value="ECO:0007669"/>
    <property type="project" value="UniProtKB-UniRule"/>
</dbReference>
<dbReference type="CDD" id="cd04902">
    <property type="entry name" value="ACT_3PGDH-xct"/>
    <property type="match status" value="1"/>
</dbReference>
<dbReference type="Pfam" id="PF02826">
    <property type="entry name" value="2-Hacid_dh_C"/>
    <property type="match status" value="1"/>
</dbReference>
<dbReference type="EMBL" id="AE015927">
    <property type="protein sequence ID" value="AAO35298.1"/>
    <property type="molecule type" value="Genomic_DNA"/>
</dbReference>
<keyword evidence="5 11" id="KW-0028">Amino-acid biosynthesis</keyword>
<evidence type="ECO:0000256" key="10">
    <source>
        <dbReference type="ARBA" id="ARBA00048731"/>
    </source>
</evidence>
<dbReference type="InterPro" id="IPR029753">
    <property type="entry name" value="D-isomer_DH_CS"/>
</dbReference>
<keyword evidence="14" id="KW-1185">Reference proteome</keyword>
<dbReference type="PROSITE" id="PS00065">
    <property type="entry name" value="D_2_HYDROXYACID_DH_1"/>
    <property type="match status" value="1"/>
</dbReference>
<keyword evidence="7 11" id="KW-0520">NAD</keyword>
<dbReference type="PANTHER" id="PTHR42789:SF1">
    <property type="entry name" value="D-ISOMER SPECIFIC 2-HYDROXYACID DEHYDROGENASE FAMILY PROTEIN (AFU_ORTHOLOGUE AFUA_6G10090)"/>
    <property type="match status" value="1"/>
</dbReference>
<evidence type="ECO:0000256" key="8">
    <source>
        <dbReference type="ARBA" id="ARBA00023299"/>
    </source>
</evidence>
<dbReference type="Gene3D" id="3.30.70.260">
    <property type="match status" value="1"/>
</dbReference>
<dbReference type="NCBIfam" id="TIGR01327">
    <property type="entry name" value="PGDH"/>
    <property type="match status" value="1"/>
</dbReference>
<evidence type="ECO:0000313" key="14">
    <source>
        <dbReference type="Proteomes" id="UP000001412"/>
    </source>
</evidence>
<name>Q897N8_CLOTE</name>
<sequence length="533" mass="59310">MDKAKILIVDKIDTKGIELLESEPNFEVDIKMGLEREKLLNIIENYDGLIIRSDTNIDIELMNMAKKLKVVGRAGNGVDNIDIPEATKRGIIVANTPDSNTISACELTIGLLLAQSRNIAKTDRFLKEGNWDRDSFMGTELFNKTLGIIGLGRIGSLVATRMNAFDMKVIAYDPYISDERFKRFNVEKKDTLEDLLKESDFITIHTPRTEETINIISEKELELMKDGVRIVNAARGKLISEKALCKGLKKGKIASVGIDVHEHEPRYSADLYEYENVVVTPHIGATTIEAQQNVGVTIAKQVINGIKGDIVPNAVNLPTIHRDELKEIKPYIDLAEKLGKIYYQLNKGAIKLVDITYWGDIGCQDTEMVTIAFIKGLLEPVMADKINYINAMIKAEEGGIGVNSKKICNHHNNYSNLITIKITNNTGDTSFTLSGTISNRNEGKLVEIMEYEVDVKPTECMVFLQNYDVPGVIGHVGTFLGTNGVNVATMQVGRKLKGDKALMLLNVDDKVTQDTLLGLQKHDDILWAKFVQL</sequence>
<dbReference type="InterPro" id="IPR002912">
    <property type="entry name" value="ACT_dom"/>
</dbReference>
<dbReference type="InterPro" id="IPR006236">
    <property type="entry name" value="PGDH"/>
</dbReference>
<dbReference type="InterPro" id="IPR045626">
    <property type="entry name" value="PGDH_ASB_dom"/>
</dbReference>
<dbReference type="GeneID" id="24253238"/>
<dbReference type="FunFam" id="3.40.50.720:FF:000021">
    <property type="entry name" value="D-3-phosphoglycerate dehydrogenase"/>
    <property type="match status" value="1"/>
</dbReference>
<dbReference type="Proteomes" id="UP000001412">
    <property type="component" value="Chromosome"/>
</dbReference>
<dbReference type="SUPFAM" id="SSF55021">
    <property type="entry name" value="ACT-like"/>
    <property type="match status" value="1"/>
</dbReference>
<dbReference type="InterPro" id="IPR050857">
    <property type="entry name" value="D-2-hydroxyacid_DH"/>
</dbReference>
<dbReference type="InterPro" id="IPR036291">
    <property type="entry name" value="NAD(P)-bd_dom_sf"/>
</dbReference>
<dbReference type="Gene3D" id="3.30.1330.90">
    <property type="entry name" value="D-3-phosphoglycerate dehydrogenase, domain 3"/>
    <property type="match status" value="1"/>
</dbReference>
<dbReference type="OrthoDB" id="9805416at2"/>
<evidence type="ECO:0000259" key="12">
    <source>
        <dbReference type="PROSITE" id="PS51671"/>
    </source>
</evidence>
<dbReference type="PANTHER" id="PTHR42789">
    <property type="entry name" value="D-ISOMER SPECIFIC 2-HYDROXYACID DEHYDROGENASE FAMILY PROTEIN (AFU_ORTHOLOGUE AFUA_6G10090)"/>
    <property type="match status" value="1"/>
</dbReference>
<dbReference type="PROSITE" id="PS51671">
    <property type="entry name" value="ACT"/>
    <property type="match status" value="1"/>
</dbReference>
<evidence type="ECO:0000256" key="11">
    <source>
        <dbReference type="RuleBase" id="RU363003"/>
    </source>
</evidence>
<evidence type="ECO:0000256" key="3">
    <source>
        <dbReference type="ARBA" id="ARBA00005854"/>
    </source>
</evidence>
<protein>
    <recommendedName>
        <fullName evidence="4 11">D-3-phosphoglycerate dehydrogenase</fullName>
        <ecNumber evidence="11">1.1.1.95</ecNumber>
    </recommendedName>
</protein>
<dbReference type="FunFam" id="3.30.70.260:FF:000008">
    <property type="entry name" value="D-3-phosphoglycerate dehydrogenase, chloroplastic"/>
    <property type="match status" value="1"/>
</dbReference>
<evidence type="ECO:0000256" key="5">
    <source>
        <dbReference type="ARBA" id="ARBA00022605"/>
    </source>
</evidence>
<dbReference type="RefSeq" id="WP_011098964.1">
    <property type="nucleotide sequence ID" value="NC_004557.1"/>
</dbReference>
<dbReference type="InterPro" id="IPR006139">
    <property type="entry name" value="D-isomer_2_OHA_DH_cat_dom"/>
</dbReference>
<dbReference type="AlphaFoldDB" id="Q897N8"/>
<evidence type="ECO:0000256" key="6">
    <source>
        <dbReference type="ARBA" id="ARBA00023002"/>
    </source>
</evidence>
<gene>
    <name evidence="13" type="ordered locus">CTC_00694</name>
</gene>
<dbReference type="PROSITE" id="PS00670">
    <property type="entry name" value="D_2_HYDROXYACID_DH_2"/>
    <property type="match status" value="1"/>
</dbReference>
<dbReference type="UniPathway" id="UPA00135">
    <property type="reaction ID" value="UER00196"/>
</dbReference>
<evidence type="ECO:0000256" key="1">
    <source>
        <dbReference type="ARBA" id="ARBA00003800"/>
    </source>
</evidence>
<keyword evidence="8 11" id="KW-0718">Serine biosynthesis</keyword>
<dbReference type="EC" id="1.1.1.95" evidence="11"/>
<dbReference type="Gene3D" id="3.40.50.720">
    <property type="entry name" value="NAD(P)-binding Rossmann-like Domain"/>
    <property type="match status" value="2"/>
</dbReference>
<evidence type="ECO:0000256" key="9">
    <source>
        <dbReference type="ARBA" id="ARBA00048126"/>
    </source>
</evidence>
<dbReference type="SUPFAM" id="SSF51735">
    <property type="entry name" value="NAD(P)-binding Rossmann-fold domains"/>
    <property type="match status" value="1"/>
</dbReference>
<feature type="domain" description="ACT" evidence="12">
    <location>
        <begin position="461"/>
        <end position="533"/>
    </location>
</feature>
<dbReference type="Pfam" id="PF00389">
    <property type="entry name" value="2-Hacid_dh"/>
    <property type="match status" value="1"/>
</dbReference>
<proteinExistence type="inferred from homology"/>
<accession>Q897N8</accession>
<dbReference type="InterPro" id="IPR006140">
    <property type="entry name" value="D-isomer_DH_NAD-bd"/>
</dbReference>
<comment type="similarity">
    <text evidence="3 11">Belongs to the D-isomer specific 2-hydroxyacid dehydrogenase family.</text>
</comment>